<dbReference type="GO" id="GO:0022857">
    <property type="term" value="F:transmembrane transporter activity"/>
    <property type="evidence" value="ECO:0007669"/>
    <property type="project" value="InterPro"/>
</dbReference>
<feature type="transmembrane region" description="Helical" evidence="7">
    <location>
        <begin position="124"/>
        <end position="143"/>
    </location>
</feature>
<dbReference type="PROSITE" id="PS00217">
    <property type="entry name" value="SUGAR_TRANSPORT_2"/>
    <property type="match status" value="1"/>
</dbReference>
<reference evidence="9 11" key="2">
    <citation type="journal article" date="2013" name="Nature">
        <title>Insights into bilaterian evolution from three spiralian genomes.</title>
        <authorList>
            <person name="Simakov O."/>
            <person name="Marletaz F."/>
            <person name="Cho S.J."/>
            <person name="Edsinger-Gonzales E."/>
            <person name="Havlak P."/>
            <person name="Hellsten U."/>
            <person name="Kuo D.H."/>
            <person name="Larsson T."/>
            <person name="Lv J."/>
            <person name="Arendt D."/>
            <person name="Savage R."/>
            <person name="Osoegawa K."/>
            <person name="de Jong P."/>
            <person name="Grimwood J."/>
            <person name="Chapman J.A."/>
            <person name="Shapiro H."/>
            <person name="Aerts A."/>
            <person name="Otillar R.P."/>
            <person name="Terry A.Y."/>
            <person name="Boore J.L."/>
            <person name="Grigoriev I.V."/>
            <person name="Lindberg D.R."/>
            <person name="Seaver E.C."/>
            <person name="Weisblat D.A."/>
            <person name="Putnam N.H."/>
            <person name="Rokhsar D.S."/>
        </authorList>
    </citation>
    <scope>NUCLEOTIDE SEQUENCE</scope>
</reference>
<keyword evidence="3" id="KW-0813">Transport</keyword>
<dbReference type="Proteomes" id="UP000015101">
    <property type="component" value="Unassembled WGS sequence"/>
</dbReference>
<name>T1FFL3_HELRO</name>
<evidence type="ECO:0000313" key="11">
    <source>
        <dbReference type="Proteomes" id="UP000015101"/>
    </source>
</evidence>
<feature type="transmembrane region" description="Helical" evidence="7">
    <location>
        <begin position="197"/>
        <end position="216"/>
    </location>
</feature>
<dbReference type="InterPro" id="IPR036259">
    <property type="entry name" value="MFS_trans_sf"/>
</dbReference>
<evidence type="ECO:0000259" key="8">
    <source>
        <dbReference type="PROSITE" id="PS50850"/>
    </source>
</evidence>
<keyword evidence="4 7" id="KW-0812">Transmembrane</keyword>
<dbReference type="CTD" id="20207612"/>
<dbReference type="RefSeq" id="XP_009027803.1">
    <property type="nucleotide sequence ID" value="XM_009029555.1"/>
</dbReference>
<evidence type="ECO:0000256" key="1">
    <source>
        <dbReference type="ARBA" id="ARBA00004141"/>
    </source>
</evidence>
<dbReference type="EnsemblMetazoa" id="HelroT180225">
    <property type="protein sequence ID" value="HelroP180225"/>
    <property type="gene ID" value="HelroG180225"/>
</dbReference>
<feature type="transmembrane region" description="Helical" evidence="7">
    <location>
        <begin position="21"/>
        <end position="39"/>
    </location>
</feature>
<dbReference type="EMBL" id="AMQM01007130">
    <property type="status" value="NOT_ANNOTATED_CDS"/>
    <property type="molecule type" value="Genomic_DNA"/>
</dbReference>
<dbReference type="SUPFAM" id="SSF103473">
    <property type="entry name" value="MFS general substrate transporter"/>
    <property type="match status" value="2"/>
</dbReference>
<evidence type="ECO:0000256" key="3">
    <source>
        <dbReference type="ARBA" id="ARBA00022448"/>
    </source>
</evidence>
<dbReference type="PANTHER" id="PTHR23511:SF34">
    <property type="entry name" value="SYNAPTIC VESICLE GLYCOPROTEIN 2"/>
    <property type="match status" value="1"/>
</dbReference>
<feature type="transmembrane region" description="Helical" evidence="7">
    <location>
        <begin position="96"/>
        <end position="118"/>
    </location>
</feature>
<evidence type="ECO:0000256" key="7">
    <source>
        <dbReference type="SAM" id="Phobius"/>
    </source>
</evidence>
<keyword evidence="5 7" id="KW-1133">Transmembrane helix</keyword>
<evidence type="ECO:0000256" key="6">
    <source>
        <dbReference type="ARBA" id="ARBA00023136"/>
    </source>
</evidence>
<dbReference type="GeneID" id="20207612"/>
<proteinExistence type="inferred from homology"/>
<feature type="transmembrane region" description="Helical" evidence="7">
    <location>
        <begin position="330"/>
        <end position="352"/>
    </location>
</feature>
<feature type="transmembrane region" description="Helical" evidence="7">
    <location>
        <begin position="392"/>
        <end position="412"/>
    </location>
</feature>
<dbReference type="OrthoDB" id="3936150at2759"/>
<evidence type="ECO:0000256" key="2">
    <source>
        <dbReference type="ARBA" id="ARBA00008335"/>
    </source>
</evidence>
<comment type="subcellular location">
    <subcellularLocation>
        <location evidence="1">Membrane</location>
        <topology evidence="1">Multi-pass membrane protein</topology>
    </subcellularLocation>
</comment>
<keyword evidence="6 7" id="KW-0472">Membrane</keyword>
<dbReference type="GO" id="GO:0016020">
    <property type="term" value="C:membrane"/>
    <property type="evidence" value="ECO:0000318"/>
    <property type="project" value="GO_Central"/>
</dbReference>
<dbReference type="InParanoid" id="T1FFL3"/>
<dbReference type="FunCoup" id="T1FFL3">
    <property type="interactions" value="327"/>
</dbReference>
<evidence type="ECO:0000256" key="4">
    <source>
        <dbReference type="ARBA" id="ARBA00022692"/>
    </source>
</evidence>
<dbReference type="InterPro" id="IPR005828">
    <property type="entry name" value="MFS_sugar_transport-like"/>
</dbReference>
<sequence>MSSEGEGIIDKRSELEKIISLTGYGLFSYKLILVSGLVASSDAIEIFGVSNVVPAATCDLDLNDSMKGWINASIFIGMSLGSLVFSNLADVYGRKYMLITSLICNVLFNLAAALSTNFYPFCAFRILSGFGVGGNIPVIGAYLTEFQPLENRGKVYTAVSAFWSVGSSISGALAWIILPINFEWSFGANYVLKTWNLYLSLCSIPSLIAVCTIFHMPESPKYLLEVGKKYFLSQKTDTINELKYSKLDELKVVMKDIYKENNPSANYEDFEVNAYGMIMWFPELFKRFEMNNDSICRDQMSADQDNSCINFLLSSICVFLFWYSTSSLQMYIMSYLFGALSAAQWSVINVVIAESFPTKLRSSAFGLCLGISRLVAVLSNLVFGYLLNVYCILPFALISFFYFVGFILAFFFKETNKVEIN</sequence>
<organism evidence="10 11">
    <name type="scientific">Helobdella robusta</name>
    <name type="common">Californian leech</name>
    <dbReference type="NCBI Taxonomy" id="6412"/>
    <lineage>
        <taxon>Eukaryota</taxon>
        <taxon>Metazoa</taxon>
        <taxon>Spiralia</taxon>
        <taxon>Lophotrochozoa</taxon>
        <taxon>Annelida</taxon>
        <taxon>Clitellata</taxon>
        <taxon>Hirudinea</taxon>
        <taxon>Rhynchobdellida</taxon>
        <taxon>Glossiphoniidae</taxon>
        <taxon>Helobdella</taxon>
    </lineage>
</organism>
<accession>T1FFL3</accession>
<protein>
    <recommendedName>
        <fullName evidence="8">Major facilitator superfamily (MFS) profile domain-containing protein</fullName>
    </recommendedName>
</protein>
<dbReference type="STRING" id="6412.T1FFL3"/>
<dbReference type="FunFam" id="1.20.1250.20:FF:001293">
    <property type="entry name" value="Uncharacterized protein"/>
    <property type="match status" value="1"/>
</dbReference>
<dbReference type="OMA" id="VWATITV"/>
<feature type="transmembrane region" description="Helical" evidence="7">
    <location>
        <begin position="364"/>
        <end position="386"/>
    </location>
</feature>
<dbReference type="InterPro" id="IPR005829">
    <property type="entry name" value="Sugar_transporter_CS"/>
</dbReference>
<evidence type="ECO:0000313" key="10">
    <source>
        <dbReference type="EnsemblMetazoa" id="HelroP180225"/>
    </source>
</evidence>
<reference evidence="11" key="1">
    <citation type="submission" date="2012-12" db="EMBL/GenBank/DDBJ databases">
        <authorList>
            <person name="Hellsten U."/>
            <person name="Grimwood J."/>
            <person name="Chapman J.A."/>
            <person name="Shapiro H."/>
            <person name="Aerts A."/>
            <person name="Otillar R.P."/>
            <person name="Terry A.Y."/>
            <person name="Boore J.L."/>
            <person name="Simakov O."/>
            <person name="Marletaz F."/>
            <person name="Cho S.-J."/>
            <person name="Edsinger-Gonzales E."/>
            <person name="Havlak P."/>
            <person name="Kuo D.-H."/>
            <person name="Larsson T."/>
            <person name="Lv J."/>
            <person name="Arendt D."/>
            <person name="Savage R."/>
            <person name="Osoegawa K."/>
            <person name="de Jong P."/>
            <person name="Lindberg D.R."/>
            <person name="Seaver E.C."/>
            <person name="Weisblat D.A."/>
            <person name="Putnam N.H."/>
            <person name="Grigoriev I.V."/>
            <person name="Rokhsar D.S."/>
        </authorList>
    </citation>
    <scope>NUCLEOTIDE SEQUENCE</scope>
</reference>
<comment type="similarity">
    <text evidence="2">Belongs to the major facilitator superfamily.</text>
</comment>
<dbReference type="KEGG" id="hro:HELRODRAFT_180225"/>
<dbReference type="HOGENOM" id="CLU_001265_46_15_1"/>
<feature type="transmembrane region" description="Helical" evidence="7">
    <location>
        <begin position="155"/>
        <end position="177"/>
    </location>
</feature>
<dbReference type="InterPro" id="IPR020846">
    <property type="entry name" value="MFS_dom"/>
</dbReference>
<evidence type="ECO:0000256" key="5">
    <source>
        <dbReference type="ARBA" id="ARBA00022989"/>
    </source>
</evidence>
<dbReference type="EMBL" id="KB097572">
    <property type="protein sequence ID" value="ESN94064.1"/>
    <property type="molecule type" value="Genomic_DNA"/>
</dbReference>
<gene>
    <name evidence="10" type="primary">20207612</name>
    <name evidence="9" type="ORF">HELRODRAFT_180225</name>
</gene>
<feature type="transmembrane region" description="Helical" evidence="7">
    <location>
        <begin position="69"/>
        <end position="89"/>
    </location>
</feature>
<dbReference type="PANTHER" id="PTHR23511">
    <property type="entry name" value="SYNAPTIC VESICLE GLYCOPROTEIN 2"/>
    <property type="match status" value="1"/>
</dbReference>
<dbReference type="eggNOG" id="KOG0255">
    <property type="taxonomic scope" value="Eukaryota"/>
</dbReference>
<dbReference type="Gene3D" id="1.20.1250.20">
    <property type="entry name" value="MFS general substrate transporter like domains"/>
    <property type="match status" value="2"/>
</dbReference>
<evidence type="ECO:0000313" key="9">
    <source>
        <dbReference type="EMBL" id="ESN94064.1"/>
    </source>
</evidence>
<keyword evidence="11" id="KW-1185">Reference proteome</keyword>
<dbReference type="AlphaFoldDB" id="T1FFL3"/>
<reference evidence="10" key="3">
    <citation type="submission" date="2015-06" db="UniProtKB">
        <authorList>
            <consortium name="EnsemblMetazoa"/>
        </authorList>
    </citation>
    <scope>IDENTIFICATION</scope>
</reference>
<dbReference type="PROSITE" id="PS50850">
    <property type="entry name" value="MFS"/>
    <property type="match status" value="1"/>
</dbReference>
<feature type="transmembrane region" description="Helical" evidence="7">
    <location>
        <begin position="307"/>
        <end position="324"/>
    </location>
</feature>
<feature type="domain" description="Major facilitator superfamily (MFS) profile" evidence="8">
    <location>
        <begin position="28"/>
        <end position="417"/>
    </location>
</feature>
<dbReference type="Pfam" id="PF00083">
    <property type="entry name" value="Sugar_tr"/>
    <property type="match status" value="1"/>
</dbReference>